<dbReference type="InterPro" id="IPR001207">
    <property type="entry name" value="Transposase_mutator"/>
</dbReference>
<dbReference type="RefSeq" id="WP_111948863.1">
    <property type="nucleotide sequence ID" value="NZ_VOAP01000027.1"/>
</dbReference>
<evidence type="ECO:0000256" key="5">
    <source>
        <dbReference type="ARBA" id="ARBA00023172"/>
    </source>
</evidence>
<dbReference type="AlphaFoldDB" id="A0A562X8S6"/>
<evidence type="ECO:0000256" key="6">
    <source>
        <dbReference type="SAM" id="Phobius"/>
    </source>
</evidence>
<keyword evidence="4" id="KW-0238">DNA-binding</keyword>
<dbReference type="Pfam" id="PF00872">
    <property type="entry name" value="Transposase_mut"/>
    <property type="match status" value="1"/>
</dbReference>
<evidence type="ECO:0000256" key="4">
    <source>
        <dbReference type="ARBA" id="ARBA00023125"/>
    </source>
</evidence>
<comment type="function">
    <text evidence="1">Required for the transposition of the insertion element.</text>
</comment>
<reference evidence="7 8" key="1">
    <citation type="submission" date="2019-07" db="EMBL/GenBank/DDBJ databases">
        <title>Rapid identification of Enteric Bacteria from Whole Genome Sequences (WGS) using Average Nucleotide Identity (ANI).</title>
        <authorList>
            <person name="Lane C."/>
        </authorList>
    </citation>
    <scope>NUCLEOTIDE SEQUENCE [LARGE SCALE GENOMIC DNA]</scope>
    <source>
        <strain evidence="7 8">D2411</strain>
    </source>
</reference>
<evidence type="ECO:0000256" key="1">
    <source>
        <dbReference type="ARBA" id="ARBA00002190"/>
    </source>
</evidence>
<dbReference type="Proteomes" id="UP000321812">
    <property type="component" value="Unassembled WGS sequence"/>
</dbReference>
<dbReference type="GO" id="GO:0004803">
    <property type="term" value="F:transposase activity"/>
    <property type="evidence" value="ECO:0007669"/>
    <property type="project" value="InterPro"/>
</dbReference>
<keyword evidence="6" id="KW-0472">Membrane</keyword>
<sequence>MINVVYEKAKIYKNRALYSIYAVIFIDATVLKVRILLIT</sequence>
<keyword evidence="6" id="KW-1133">Transmembrane helix</keyword>
<comment type="caution">
    <text evidence="7">The sequence shown here is derived from an EMBL/GenBank/DDBJ whole genome shotgun (WGS) entry which is preliminary data.</text>
</comment>
<evidence type="ECO:0000256" key="2">
    <source>
        <dbReference type="ARBA" id="ARBA00010961"/>
    </source>
</evidence>
<gene>
    <name evidence="7" type="ORF">YZ82_07940</name>
</gene>
<organism evidence="7 8">
    <name type="scientific">Campylobacter hyointestinalis</name>
    <dbReference type="NCBI Taxonomy" id="198"/>
    <lineage>
        <taxon>Bacteria</taxon>
        <taxon>Pseudomonadati</taxon>
        <taxon>Campylobacterota</taxon>
        <taxon>Epsilonproteobacteria</taxon>
        <taxon>Campylobacterales</taxon>
        <taxon>Campylobacteraceae</taxon>
        <taxon>Campylobacter</taxon>
    </lineage>
</organism>
<comment type="similarity">
    <text evidence="2">Belongs to the transposase mutator family.</text>
</comment>
<accession>A0A562X8S6</accession>
<protein>
    <submittedName>
        <fullName evidence="7">Uncharacterized protein</fullName>
    </submittedName>
</protein>
<evidence type="ECO:0000256" key="3">
    <source>
        <dbReference type="ARBA" id="ARBA00022578"/>
    </source>
</evidence>
<keyword evidence="5" id="KW-0233">DNA recombination</keyword>
<name>A0A562X8S6_CAMHY</name>
<proteinExistence type="inferred from homology"/>
<dbReference type="GO" id="GO:0003677">
    <property type="term" value="F:DNA binding"/>
    <property type="evidence" value="ECO:0007669"/>
    <property type="project" value="UniProtKB-KW"/>
</dbReference>
<evidence type="ECO:0000313" key="8">
    <source>
        <dbReference type="Proteomes" id="UP000321812"/>
    </source>
</evidence>
<dbReference type="EMBL" id="VOAP01000027">
    <property type="protein sequence ID" value="TWO18559.1"/>
    <property type="molecule type" value="Genomic_DNA"/>
</dbReference>
<feature type="transmembrane region" description="Helical" evidence="6">
    <location>
        <begin position="16"/>
        <end position="37"/>
    </location>
</feature>
<evidence type="ECO:0000313" key="7">
    <source>
        <dbReference type="EMBL" id="TWO18559.1"/>
    </source>
</evidence>
<keyword evidence="6" id="KW-0812">Transmembrane</keyword>
<keyword evidence="3" id="KW-0815">Transposition</keyword>
<dbReference type="GO" id="GO:0006313">
    <property type="term" value="P:DNA transposition"/>
    <property type="evidence" value="ECO:0007669"/>
    <property type="project" value="InterPro"/>
</dbReference>